<comment type="caution">
    <text evidence="1">The sequence shown here is derived from an EMBL/GenBank/DDBJ whole genome shotgun (WGS) entry which is preliminary data.</text>
</comment>
<reference evidence="1 2" key="1">
    <citation type="journal article" date="2014" name="Genome Biol. Evol.">
        <title>The genome of the myxosporean Thelohanellus kitauei shows adaptations to nutrient acquisition within its fish host.</title>
        <authorList>
            <person name="Yang Y."/>
            <person name="Xiong J."/>
            <person name="Zhou Z."/>
            <person name="Huo F."/>
            <person name="Miao W."/>
            <person name="Ran C."/>
            <person name="Liu Y."/>
            <person name="Zhang J."/>
            <person name="Feng J."/>
            <person name="Wang M."/>
            <person name="Wang M."/>
            <person name="Wang L."/>
            <person name="Yao B."/>
        </authorList>
    </citation>
    <scope>NUCLEOTIDE SEQUENCE [LARGE SCALE GENOMIC DNA]</scope>
    <source>
        <strain evidence="1">Wuqing</strain>
    </source>
</reference>
<accession>A0A0C2I6G9</accession>
<dbReference type="EMBL" id="JWZT01005439">
    <property type="protein sequence ID" value="KII60788.1"/>
    <property type="molecule type" value="Genomic_DNA"/>
</dbReference>
<name>A0A0C2I6G9_THEKT</name>
<organism evidence="1 2">
    <name type="scientific">Thelohanellus kitauei</name>
    <name type="common">Myxosporean</name>
    <dbReference type="NCBI Taxonomy" id="669202"/>
    <lineage>
        <taxon>Eukaryota</taxon>
        <taxon>Metazoa</taxon>
        <taxon>Cnidaria</taxon>
        <taxon>Myxozoa</taxon>
        <taxon>Myxosporea</taxon>
        <taxon>Bivalvulida</taxon>
        <taxon>Platysporina</taxon>
        <taxon>Myxobolidae</taxon>
        <taxon>Thelohanellus</taxon>
    </lineage>
</organism>
<sequence length="158" mass="18704">MDSDKNNDKISGNTILEDQENNFTGDERKLYLRNQELFLGDQTYFVDEWQSTYWKEPSFDSPKYTVNKVSVCCAMNRYCIVYKEINFRPYNTGSFLGYVDKFSDMWRPIAPQRQGALLSWIASHGGEFGDYIKARMLWLFCHMNIYSRRSITNEIIDH</sequence>
<gene>
    <name evidence="1" type="ORF">RF11_02648</name>
</gene>
<proteinExistence type="predicted"/>
<dbReference type="Proteomes" id="UP000031668">
    <property type="component" value="Unassembled WGS sequence"/>
</dbReference>
<dbReference type="OrthoDB" id="5977738at2759"/>
<keyword evidence="2" id="KW-1185">Reference proteome</keyword>
<evidence type="ECO:0000313" key="2">
    <source>
        <dbReference type="Proteomes" id="UP000031668"/>
    </source>
</evidence>
<evidence type="ECO:0000313" key="1">
    <source>
        <dbReference type="EMBL" id="KII60788.1"/>
    </source>
</evidence>
<protein>
    <submittedName>
        <fullName evidence="1">Uncharacterized protein</fullName>
    </submittedName>
</protein>
<dbReference type="AlphaFoldDB" id="A0A0C2I6G9"/>